<reference evidence="3" key="1">
    <citation type="submission" date="2016-10" db="EMBL/GenBank/DDBJ databases">
        <authorList>
            <person name="Varghese N."/>
            <person name="Submissions S."/>
        </authorList>
    </citation>
    <scope>NUCLEOTIDE SEQUENCE [LARGE SCALE GENOMIC DNA]</scope>
    <source>
        <strain evidence="3">DSM 18733</strain>
    </source>
</reference>
<keyword evidence="1" id="KW-0472">Membrane</keyword>
<protein>
    <recommendedName>
        <fullName evidence="4">Class IIb bacteriocin, lactobin A/cerein 7B family</fullName>
    </recommendedName>
</protein>
<gene>
    <name evidence="2" type="ORF">SAMN05661044_03932</name>
</gene>
<evidence type="ECO:0000313" key="3">
    <source>
        <dbReference type="Proteomes" id="UP000199421"/>
    </source>
</evidence>
<dbReference type="RefSeq" id="WP_093327764.1">
    <property type="nucleotide sequence ID" value="NZ_FOAF01000006.1"/>
</dbReference>
<keyword evidence="3" id="KW-1185">Reference proteome</keyword>
<dbReference type="Proteomes" id="UP000199421">
    <property type="component" value="Unassembled WGS sequence"/>
</dbReference>
<keyword evidence="1" id="KW-0812">Transmembrane</keyword>
<dbReference type="STRING" id="407022.SAMN05661044_03932"/>
<evidence type="ECO:0000313" key="2">
    <source>
        <dbReference type="EMBL" id="SEM00102.1"/>
    </source>
</evidence>
<proteinExistence type="predicted"/>
<dbReference type="EMBL" id="FOAF01000006">
    <property type="protein sequence ID" value="SEM00102.1"/>
    <property type="molecule type" value="Genomic_DNA"/>
</dbReference>
<keyword evidence="1" id="KW-1133">Transmembrane helix</keyword>
<sequence>MEALSLDLNKIGLTELSIEEREEVQGGLILAPFLAIGAAAAAGVAIYEAGKATGEFIYYVTH</sequence>
<evidence type="ECO:0000256" key="1">
    <source>
        <dbReference type="SAM" id="Phobius"/>
    </source>
</evidence>
<dbReference type="AlphaFoldDB" id="A0A1H7USZ4"/>
<name>A0A1H7USZ4_OLID1</name>
<accession>A0A1H7USZ4</accession>
<organism evidence="2 3">
    <name type="scientific">Olivibacter domesticus</name>
    <name type="common">Pseudosphingobacterium domesticum</name>
    <dbReference type="NCBI Taxonomy" id="407022"/>
    <lineage>
        <taxon>Bacteria</taxon>
        <taxon>Pseudomonadati</taxon>
        <taxon>Bacteroidota</taxon>
        <taxon>Sphingobacteriia</taxon>
        <taxon>Sphingobacteriales</taxon>
        <taxon>Sphingobacteriaceae</taxon>
        <taxon>Olivibacter</taxon>
    </lineage>
</organism>
<feature type="transmembrane region" description="Helical" evidence="1">
    <location>
        <begin position="26"/>
        <end position="47"/>
    </location>
</feature>
<evidence type="ECO:0008006" key="4">
    <source>
        <dbReference type="Google" id="ProtNLM"/>
    </source>
</evidence>